<dbReference type="AlphaFoldDB" id="A0A326RYI8"/>
<evidence type="ECO:0000313" key="3">
    <source>
        <dbReference type="Proteomes" id="UP000248917"/>
    </source>
</evidence>
<keyword evidence="1" id="KW-0812">Transmembrane</keyword>
<sequence length="48" mass="5699">MENKKHPHKDLLRWRGTLTNFGLMISISAVLAAFEWKAYEDKPLWIEI</sequence>
<keyword evidence="3" id="KW-1185">Reference proteome</keyword>
<evidence type="ECO:0000313" key="2">
    <source>
        <dbReference type="EMBL" id="PZV85478.1"/>
    </source>
</evidence>
<protein>
    <submittedName>
        <fullName evidence="2">Uncharacterized protein</fullName>
    </submittedName>
</protein>
<proteinExistence type="predicted"/>
<comment type="caution">
    <text evidence="2">The sequence shown here is derived from an EMBL/GenBank/DDBJ whole genome shotgun (WGS) entry which is preliminary data.</text>
</comment>
<name>A0A326RYI8_9BACT</name>
<keyword evidence="1" id="KW-1133">Transmembrane helix</keyword>
<keyword evidence="1" id="KW-0472">Membrane</keyword>
<feature type="transmembrane region" description="Helical" evidence="1">
    <location>
        <begin position="12"/>
        <end position="34"/>
    </location>
</feature>
<dbReference type="RefSeq" id="WP_181452579.1">
    <property type="nucleotide sequence ID" value="NZ_QKTX01000003.1"/>
</dbReference>
<dbReference type="EMBL" id="QKTX01000003">
    <property type="protein sequence ID" value="PZV85478.1"/>
    <property type="molecule type" value="Genomic_DNA"/>
</dbReference>
<gene>
    <name evidence="2" type="ORF">CLV31_103270</name>
</gene>
<accession>A0A326RYI8</accession>
<organism evidence="2 3">
    <name type="scientific">Algoriphagus aquaeductus</name>
    <dbReference type="NCBI Taxonomy" id="475299"/>
    <lineage>
        <taxon>Bacteria</taxon>
        <taxon>Pseudomonadati</taxon>
        <taxon>Bacteroidota</taxon>
        <taxon>Cytophagia</taxon>
        <taxon>Cytophagales</taxon>
        <taxon>Cyclobacteriaceae</taxon>
        <taxon>Algoriphagus</taxon>
    </lineage>
</organism>
<dbReference type="Proteomes" id="UP000248917">
    <property type="component" value="Unassembled WGS sequence"/>
</dbReference>
<evidence type="ECO:0000256" key="1">
    <source>
        <dbReference type="SAM" id="Phobius"/>
    </source>
</evidence>
<reference evidence="2 3" key="1">
    <citation type="submission" date="2018-06" db="EMBL/GenBank/DDBJ databases">
        <title>Genomic Encyclopedia of Archaeal and Bacterial Type Strains, Phase II (KMG-II): from individual species to whole genera.</title>
        <authorList>
            <person name="Goeker M."/>
        </authorList>
    </citation>
    <scope>NUCLEOTIDE SEQUENCE [LARGE SCALE GENOMIC DNA]</scope>
    <source>
        <strain evidence="2 3">T4</strain>
    </source>
</reference>